<dbReference type="EMBL" id="ADLN01000011">
    <property type="protein sequence ID" value="EHI60817.1"/>
    <property type="molecule type" value="Genomic_DNA"/>
</dbReference>
<sequence length="590" mass="66737">MWVDKRKELKSSYYRSFLALIVVPILVVILVSIGIIRTMMKDAAVENIKRAQDNIVSTLNSEVKDVSLRLSHFVYVNDNEIMKVAARTDTDDIGDRHTYTTMLTEAFNYSMVPVQDILSAAFYMKDGKITYMKDDVLFRDEEVKASDWYQAALADKNMVKIGYYNTRVTVSSSGSNAFTLVAGLAPGIDVDRDEHVEMVALYVTSQVGNLIRDYDREGNLGTTVILDKDGNVLFDRMDTAGLLPEEISADGAAVTHYRVKGREYVCAVSVEPMTGCRIASVVESETLTRDFNRIAAVIVCVMVGLFVLFYFFSSYFLRNIIEPIHNTVEGMQKVEEGSLTVHIEPAGQAELRTMIHSFNRMTRRLKQLIEDNEEQQKKKHEAEIRALQSQINPHFLVNSLSSIKFIAQVSKFDSIAKMAEALIKILSCSFRSSAGYYSLKEELDVLDSFIYLMKIRYSDGFDIRYEVEESCMDCLVPRLILQPIVENSIVHGFDEMEEDIGQIVVAASKQDDFLVIQIRDNGKGMTKEEMEALLSGKETGEKDHSSIGISNVNARLVLNYGKDCELKMESETGVYTMTVLRLPIRRREEK</sequence>
<dbReference type="Pfam" id="PF02518">
    <property type="entry name" value="HATPase_c"/>
    <property type="match status" value="1"/>
</dbReference>
<accession>G5ICG7</accession>
<evidence type="ECO:0000256" key="4">
    <source>
        <dbReference type="ARBA" id="ARBA00022679"/>
    </source>
</evidence>
<keyword evidence="4" id="KW-0808">Transferase</keyword>
<keyword evidence="16" id="KW-1185">Reference proteome</keyword>
<keyword evidence="3" id="KW-0597">Phosphoprotein</keyword>
<feature type="transmembrane region" description="Helical" evidence="13">
    <location>
        <begin position="12"/>
        <end position="36"/>
    </location>
</feature>
<comment type="caution">
    <text evidence="15">The sequence shown here is derived from an EMBL/GenBank/DDBJ whole genome shotgun (WGS) entry which is preliminary data.</text>
</comment>
<dbReference type="SUPFAM" id="SSF55874">
    <property type="entry name" value="ATPase domain of HSP90 chaperone/DNA topoisomerase II/histidine kinase"/>
    <property type="match status" value="1"/>
</dbReference>
<dbReference type="GO" id="GO:0000155">
    <property type="term" value="F:phosphorelay sensor kinase activity"/>
    <property type="evidence" value="ECO:0007669"/>
    <property type="project" value="InterPro"/>
</dbReference>
<dbReference type="SMART" id="SM00304">
    <property type="entry name" value="HAMP"/>
    <property type="match status" value="1"/>
</dbReference>
<dbReference type="InterPro" id="IPR003594">
    <property type="entry name" value="HATPase_dom"/>
</dbReference>
<keyword evidence="8" id="KW-0067">ATP-binding</keyword>
<dbReference type="Pfam" id="PF00672">
    <property type="entry name" value="HAMP"/>
    <property type="match status" value="1"/>
</dbReference>
<feature type="transmembrane region" description="Helical" evidence="13">
    <location>
        <begin position="294"/>
        <end position="317"/>
    </location>
</feature>
<dbReference type="GO" id="GO:0005886">
    <property type="term" value="C:plasma membrane"/>
    <property type="evidence" value="ECO:0007669"/>
    <property type="project" value="UniProtKB-SubCell"/>
</dbReference>
<dbReference type="Pfam" id="PF06580">
    <property type="entry name" value="His_kinase"/>
    <property type="match status" value="1"/>
</dbReference>
<dbReference type="InterPro" id="IPR036890">
    <property type="entry name" value="HATPase_C_sf"/>
</dbReference>
<reference evidence="15 16" key="1">
    <citation type="submission" date="2011-08" db="EMBL/GenBank/DDBJ databases">
        <title>The Genome Sequence of Clostridium hathewayi WAL-18680.</title>
        <authorList>
            <consortium name="The Broad Institute Genome Sequencing Platform"/>
            <person name="Earl A."/>
            <person name="Ward D."/>
            <person name="Feldgarden M."/>
            <person name="Gevers D."/>
            <person name="Finegold S.M."/>
            <person name="Summanen P.H."/>
            <person name="Molitoris D.R."/>
            <person name="Song M."/>
            <person name="Daigneault M."/>
            <person name="Allen-Vercoe E."/>
            <person name="Young S.K."/>
            <person name="Zeng Q."/>
            <person name="Gargeya S."/>
            <person name="Fitzgerald M."/>
            <person name="Haas B."/>
            <person name="Abouelleil A."/>
            <person name="Alvarado L."/>
            <person name="Arachchi H.M."/>
            <person name="Berlin A."/>
            <person name="Brown A."/>
            <person name="Chapman S.B."/>
            <person name="Chen Z."/>
            <person name="Dunbar C."/>
            <person name="Freedman E."/>
            <person name="Gearin G."/>
            <person name="Gellesch M."/>
            <person name="Goldberg J."/>
            <person name="Griggs A."/>
            <person name="Gujja S."/>
            <person name="Heiman D."/>
            <person name="Howarth C."/>
            <person name="Larson L."/>
            <person name="Lui A."/>
            <person name="MacDonald P.J.P."/>
            <person name="Montmayeur A."/>
            <person name="Murphy C."/>
            <person name="Neiman D."/>
            <person name="Pearson M."/>
            <person name="Priest M."/>
            <person name="Roberts A."/>
            <person name="Saif S."/>
            <person name="Shea T."/>
            <person name="Shenoy N."/>
            <person name="Sisk P."/>
            <person name="Stolte C."/>
            <person name="Sykes S."/>
            <person name="Wortman J."/>
            <person name="Nusbaum C."/>
            <person name="Birren B."/>
        </authorList>
    </citation>
    <scope>NUCLEOTIDE SEQUENCE [LARGE SCALE GENOMIC DNA]</scope>
    <source>
        <strain evidence="15 16">WAL-18680</strain>
    </source>
</reference>
<dbReference type="Gene3D" id="6.10.340.10">
    <property type="match status" value="1"/>
</dbReference>
<evidence type="ECO:0000256" key="7">
    <source>
        <dbReference type="ARBA" id="ARBA00022777"/>
    </source>
</evidence>
<dbReference type="GO" id="GO:0005524">
    <property type="term" value="F:ATP binding"/>
    <property type="evidence" value="ECO:0007669"/>
    <property type="project" value="UniProtKB-KW"/>
</dbReference>
<dbReference type="PANTHER" id="PTHR34220">
    <property type="entry name" value="SENSOR HISTIDINE KINASE YPDA"/>
    <property type="match status" value="1"/>
</dbReference>
<keyword evidence="9 13" id="KW-1133">Transmembrane helix</keyword>
<keyword evidence="12" id="KW-0175">Coiled coil</keyword>
<proteinExistence type="predicted"/>
<dbReference type="InterPro" id="IPR003660">
    <property type="entry name" value="HAMP_dom"/>
</dbReference>
<evidence type="ECO:0000256" key="2">
    <source>
        <dbReference type="ARBA" id="ARBA00022475"/>
    </source>
</evidence>
<gene>
    <name evidence="15" type="ORF">HMPREF9473_01194</name>
</gene>
<evidence type="ECO:0000256" key="3">
    <source>
        <dbReference type="ARBA" id="ARBA00022553"/>
    </source>
</evidence>
<evidence type="ECO:0000259" key="14">
    <source>
        <dbReference type="PROSITE" id="PS50885"/>
    </source>
</evidence>
<organism evidence="15 16">
    <name type="scientific">Hungatella hathewayi WAL-18680</name>
    <dbReference type="NCBI Taxonomy" id="742737"/>
    <lineage>
        <taxon>Bacteria</taxon>
        <taxon>Bacillati</taxon>
        <taxon>Bacillota</taxon>
        <taxon>Clostridia</taxon>
        <taxon>Lachnospirales</taxon>
        <taxon>Lachnospiraceae</taxon>
        <taxon>Hungatella</taxon>
    </lineage>
</organism>
<keyword evidence="10" id="KW-0902">Two-component regulatory system</keyword>
<dbReference type="HOGENOM" id="CLU_020473_6_0_9"/>
<dbReference type="Proteomes" id="UP000005384">
    <property type="component" value="Unassembled WGS sequence"/>
</dbReference>
<evidence type="ECO:0000256" key="10">
    <source>
        <dbReference type="ARBA" id="ARBA00023012"/>
    </source>
</evidence>
<feature type="domain" description="HAMP" evidence="14">
    <location>
        <begin position="318"/>
        <end position="370"/>
    </location>
</feature>
<evidence type="ECO:0000256" key="8">
    <source>
        <dbReference type="ARBA" id="ARBA00022840"/>
    </source>
</evidence>
<dbReference type="RefSeq" id="WP_006779179.1">
    <property type="nucleotide sequence ID" value="NZ_CP040506.1"/>
</dbReference>
<dbReference type="InterPro" id="IPR050640">
    <property type="entry name" value="Bact_2-comp_sensor_kinase"/>
</dbReference>
<keyword evidence="11 13" id="KW-0472">Membrane</keyword>
<evidence type="ECO:0000256" key="13">
    <source>
        <dbReference type="SAM" id="Phobius"/>
    </source>
</evidence>
<dbReference type="CDD" id="cd06225">
    <property type="entry name" value="HAMP"/>
    <property type="match status" value="1"/>
</dbReference>
<dbReference type="PATRIC" id="fig|742737.3.peg.1201"/>
<evidence type="ECO:0000256" key="9">
    <source>
        <dbReference type="ARBA" id="ARBA00022989"/>
    </source>
</evidence>
<dbReference type="PANTHER" id="PTHR34220:SF11">
    <property type="entry name" value="SENSOR PROTEIN KINASE HPTS"/>
    <property type="match status" value="1"/>
</dbReference>
<feature type="coiled-coil region" evidence="12">
    <location>
        <begin position="358"/>
        <end position="390"/>
    </location>
</feature>
<evidence type="ECO:0000256" key="12">
    <source>
        <dbReference type="SAM" id="Coils"/>
    </source>
</evidence>
<keyword evidence="5 13" id="KW-0812">Transmembrane</keyword>
<dbReference type="PROSITE" id="PS50885">
    <property type="entry name" value="HAMP"/>
    <property type="match status" value="1"/>
</dbReference>
<evidence type="ECO:0000313" key="15">
    <source>
        <dbReference type="EMBL" id="EHI60817.1"/>
    </source>
</evidence>
<evidence type="ECO:0000256" key="5">
    <source>
        <dbReference type="ARBA" id="ARBA00022692"/>
    </source>
</evidence>
<keyword evidence="2" id="KW-1003">Cell membrane</keyword>
<dbReference type="Gene3D" id="3.30.565.10">
    <property type="entry name" value="Histidine kinase-like ATPase, C-terminal domain"/>
    <property type="match status" value="1"/>
</dbReference>
<name>G5ICG7_9FIRM</name>
<evidence type="ECO:0000313" key="16">
    <source>
        <dbReference type="Proteomes" id="UP000005384"/>
    </source>
</evidence>
<evidence type="ECO:0000256" key="11">
    <source>
        <dbReference type="ARBA" id="ARBA00023136"/>
    </source>
</evidence>
<dbReference type="OrthoDB" id="9809348at2"/>
<keyword evidence="6" id="KW-0547">Nucleotide-binding</keyword>
<comment type="subcellular location">
    <subcellularLocation>
        <location evidence="1">Cell membrane</location>
        <topology evidence="1">Multi-pass membrane protein</topology>
    </subcellularLocation>
</comment>
<protein>
    <recommendedName>
        <fullName evidence="14">HAMP domain-containing protein</fullName>
    </recommendedName>
</protein>
<dbReference type="SUPFAM" id="SSF158472">
    <property type="entry name" value="HAMP domain-like"/>
    <property type="match status" value="1"/>
</dbReference>
<dbReference type="SMART" id="SM00387">
    <property type="entry name" value="HATPase_c"/>
    <property type="match status" value="1"/>
</dbReference>
<dbReference type="AlphaFoldDB" id="G5ICG7"/>
<evidence type="ECO:0000256" key="1">
    <source>
        <dbReference type="ARBA" id="ARBA00004651"/>
    </source>
</evidence>
<keyword evidence="7" id="KW-0418">Kinase</keyword>
<dbReference type="InterPro" id="IPR010559">
    <property type="entry name" value="Sig_transdc_His_kin_internal"/>
</dbReference>
<evidence type="ECO:0000256" key="6">
    <source>
        <dbReference type="ARBA" id="ARBA00022741"/>
    </source>
</evidence>